<keyword evidence="9" id="KW-0411">Iron-sulfur</keyword>
<dbReference type="PANTHER" id="PTHR43105:SF9">
    <property type="entry name" value="NADPH-FE(3+) OXIDOREDUCTASE SUBUNIT ALPHA"/>
    <property type="match status" value="1"/>
</dbReference>
<keyword evidence="8" id="KW-0408">Iron</keyword>
<dbReference type="KEGG" id="enc:ECL_01617"/>
<evidence type="ECO:0000256" key="5">
    <source>
        <dbReference type="ARBA" id="ARBA00022505"/>
    </source>
</evidence>
<evidence type="ECO:0000256" key="9">
    <source>
        <dbReference type="ARBA" id="ARBA00023014"/>
    </source>
</evidence>
<dbReference type="SUPFAM" id="SSF53706">
    <property type="entry name" value="Formate dehydrogenase/DMSO reductase, domains 1-3"/>
    <property type="match status" value="1"/>
</dbReference>
<dbReference type="eggNOG" id="COG1251">
    <property type="taxonomic scope" value="Bacteria"/>
</dbReference>
<dbReference type="InterPro" id="IPR027467">
    <property type="entry name" value="MopterinOxRdtase_cofactor_BS"/>
</dbReference>
<comment type="cofactor">
    <cofactor evidence="2">
        <name>[4Fe-4S] cluster</name>
        <dbReference type="ChEBI" id="CHEBI:49883"/>
    </cofactor>
</comment>
<evidence type="ECO:0000259" key="11">
    <source>
        <dbReference type="PROSITE" id="PS51669"/>
    </source>
</evidence>
<dbReference type="PROSITE" id="PS51669">
    <property type="entry name" value="4FE4S_MOW_BIS_MGD"/>
    <property type="match status" value="1"/>
</dbReference>
<protein>
    <submittedName>
        <fullName evidence="12">Nitrate reductase catalytic subunit</fullName>
    </submittedName>
</protein>
<evidence type="ECO:0000256" key="6">
    <source>
        <dbReference type="ARBA" id="ARBA00022723"/>
    </source>
</evidence>
<dbReference type="PROSITE" id="PS00551">
    <property type="entry name" value="MOLYBDOPTERIN_PROK_1"/>
    <property type="match status" value="1"/>
</dbReference>
<dbReference type="STRING" id="716541.ECL_01617"/>
<sequence length="825" mass="89605">MNGTRTTCPYCGVGCGVVARVEGDKVTVRGDERHPASFGRLCVKGAALGETTGLQGRLLHPVVDGLEVDWPQALSAAGERLRAIIDTWGPQAVAFYASGQLLTEDYYAANKLMKGFIGAANIDTNSRLCMSSAVAGYKRAFGEDVVPCSYEDVENSDLVVLVGSNAAWTHPVLYQRLVQARQNNPQMKVVVIDPRKTATCDIADLHLALAPGSDAGLFVGLLNLIQGTDDWPIARVAGFCGLDAQEIATFYDWFLTAPRAITLYTMGINQSSSGSDKCNAIINVHLASGKFARQGCGPFSLTGQPNAMGGREVGGLANQLAAHMNFEPDDLSRVARFWGTERLAQTPGLMAVDLFNAIARGDVKAVWIMGTNPAVSLPDSHAVCQALANCPLVIVSEVMQETDTSRYAHIRFPALGWGEKNGTVTNSERRISRQRAFLAAPGQAKPDWWIVAQVAKQLGYGEAFAWEHPQEIFCEHAALSAFENDGARAFNLHALAGLTREAWDQLEPYQWAAGDFPHRNMVPVDPRLHGAVPDALYPLLLNTGRIRDQWHTMSRTGYVPGLMQHISEPCVEICAADAARFALCEGQLARISSPRGVMVAKVRINDGQREGEVFAPMHWNAQFARQGKVNTLVAGRCDPQSGQPESKQTAVRIMPWQPEWQGELYARVLPELPPSVHWWRKASRLTVAADEPLMPWVKEYAEQQGWQLQLARTDARSSVLAWHNGELMLGFWEGTTLPALAHATIEEAFRRAPETLAERHTLLNGAGAGESVDPGRIICSCYCVGENAIREAIVGGCDSVAALGAKLRCGTNCGSCVPELKGLFG</sequence>
<dbReference type="CDD" id="cd02791">
    <property type="entry name" value="MopB_CT_Nitrate-R-NapA-like"/>
    <property type="match status" value="1"/>
</dbReference>
<evidence type="ECO:0000256" key="8">
    <source>
        <dbReference type="ARBA" id="ARBA00023004"/>
    </source>
</evidence>
<dbReference type="InterPro" id="IPR006656">
    <property type="entry name" value="Mopterin_OxRdtase"/>
</dbReference>
<dbReference type="InterPro" id="IPR007419">
    <property type="entry name" value="BFD-like_2Fe2S-bd_dom"/>
</dbReference>
<keyword evidence="13" id="KW-1185">Reference proteome</keyword>
<keyword evidence="10" id="KW-0534">Nitrate assimilation</keyword>
<dbReference type="EMBL" id="CP001918">
    <property type="protein sequence ID" value="ADF61175.1"/>
    <property type="molecule type" value="Genomic_DNA"/>
</dbReference>
<proteinExistence type="inferred from homology"/>
<keyword evidence="5" id="KW-0500">Molybdenum</keyword>
<keyword evidence="4" id="KW-0004">4Fe-4S</keyword>
<dbReference type="CDD" id="cd02754">
    <property type="entry name" value="MopB_Nitrate-R-NapA-like"/>
    <property type="match status" value="1"/>
</dbReference>
<evidence type="ECO:0000256" key="4">
    <source>
        <dbReference type="ARBA" id="ARBA00022485"/>
    </source>
</evidence>
<dbReference type="eggNOG" id="COG0243">
    <property type="taxonomic scope" value="Bacteria"/>
</dbReference>
<dbReference type="InterPro" id="IPR006963">
    <property type="entry name" value="Mopterin_OxRdtase_4Fe-4S_dom"/>
</dbReference>
<dbReference type="Gene3D" id="3.40.228.10">
    <property type="entry name" value="Dimethylsulfoxide Reductase, domain 2"/>
    <property type="match status" value="1"/>
</dbReference>
<dbReference type="Pfam" id="PF04324">
    <property type="entry name" value="Fer2_BFD"/>
    <property type="match status" value="1"/>
</dbReference>
<organism evidence="12 13">
    <name type="scientific">Enterobacter cloacae subsp. cloacae (strain ATCC 13047 / DSM 30054 / NBRC 13535 / NCTC 10005 / WDCM 00083 / NCDC 279-56)</name>
    <dbReference type="NCBI Taxonomy" id="716541"/>
    <lineage>
        <taxon>Bacteria</taxon>
        <taxon>Pseudomonadati</taxon>
        <taxon>Pseudomonadota</taxon>
        <taxon>Gammaproteobacteria</taxon>
        <taxon>Enterobacterales</taxon>
        <taxon>Enterobacteriaceae</taxon>
        <taxon>Enterobacter</taxon>
        <taxon>Enterobacter cloacae complex</taxon>
    </lineage>
</organism>
<evidence type="ECO:0000256" key="3">
    <source>
        <dbReference type="ARBA" id="ARBA00008747"/>
    </source>
</evidence>
<gene>
    <name evidence="12" type="ordered locus">ECL_01617</name>
</gene>
<feature type="domain" description="4Fe-4S Mo/W bis-MGD-type" evidence="11">
    <location>
        <begin position="1"/>
        <end position="56"/>
    </location>
</feature>
<dbReference type="InterPro" id="IPR041957">
    <property type="entry name" value="CT_Nitrate-R-NapA-like"/>
</dbReference>
<dbReference type="EnsemblBacteria" id="ADF61175">
    <property type="protein sequence ID" value="ADF61175"/>
    <property type="gene ID" value="ECL_01617"/>
</dbReference>
<evidence type="ECO:0000256" key="10">
    <source>
        <dbReference type="ARBA" id="ARBA00023063"/>
    </source>
</evidence>
<dbReference type="Gene3D" id="3.40.50.740">
    <property type="match status" value="1"/>
</dbReference>
<dbReference type="Proteomes" id="UP000002363">
    <property type="component" value="Chromosome"/>
</dbReference>
<evidence type="ECO:0000313" key="12">
    <source>
        <dbReference type="EMBL" id="ADF61175.1"/>
    </source>
</evidence>
<dbReference type="SMART" id="SM00926">
    <property type="entry name" value="Molybdop_Fe4S4"/>
    <property type="match status" value="1"/>
</dbReference>
<name>A0A0H3CHQ5_ENTCC</name>
<dbReference type="OrthoDB" id="9816402at2"/>
<dbReference type="GO" id="GO:0045333">
    <property type="term" value="P:cellular respiration"/>
    <property type="evidence" value="ECO:0007669"/>
    <property type="project" value="UniProtKB-ARBA"/>
</dbReference>
<dbReference type="InterPro" id="IPR041854">
    <property type="entry name" value="BFD-like_2Fe2S-bd_dom_sf"/>
</dbReference>
<evidence type="ECO:0000256" key="1">
    <source>
        <dbReference type="ARBA" id="ARBA00001942"/>
    </source>
</evidence>
<dbReference type="Gene3D" id="1.10.10.1100">
    <property type="entry name" value="BFD-like [2Fe-2S]-binding domain"/>
    <property type="match status" value="1"/>
</dbReference>
<dbReference type="HOGENOM" id="CLU_000422_13_4_6"/>
<dbReference type="Gene3D" id="2.20.25.90">
    <property type="entry name" value="ADC-like domains"/>
    <property type="match status" value="1"/>
</dbReference>
<dbReference type="GO" id="GO:0016020">
    <property type="term" value="C:membrane"/>
    <property type="evidence" value="ECO:0007669"/>
    <property type="project" value="TreeGrafter"/>
</dbReference>
<dbReference type="InterPro" id="IPR050123">
    <property type="entry name" value="Prok_molybdopt-oxidoreductase"/>
</dbReference>
<dbReference type="Pfam" id="PF00384">
    <property type="entry name" value="Molybdopterin"/>
    <property type="match status" value="1"/>
</dbReference>
<dbReference type="GO" id="GO:0042128">
    <property type="term" value="P:nitrate assimilation"/>
    <property type="evidence" value="ECO:0007669"/>
    <property type="project" value="UniProtKB-KW"/>
</dbReference>
<comment type="cofactor">
    <cofactor evidence="1">
        <name>Mo-bis(molybdopterin guanine dinucleotide)</name>
        <dbReference type="ChEBI" id="CHEBI:60539"/>
    </cofactor>
</comment>
<dbReference type="GO" id="GO:1990204">
    <property type="term" value="C:oxidoreductase complex"/>
    <property type="evidence" value="ECO:0007669"/>
    <property type="project" value="UniProtKB-ARBA"/>
</dbReference>
<dbReference type="PANTHER" id="PTHR43105">
    <property type="entry name" value="RESPIRATORY NITRATE REDUCTASE"/>
    <property type="match status" value="1"/>
</dbReference>
<dbReference type="RefSeq" id="WP_013096252.1">
    <property type="nucleotide sequence ID" value="NC_014121.1"/>
</dbReference>
<dbReference type="GO" id="GO:0046872">
    <property type="term" value="F:metal ion binding"/>
    <property type="evidence" value="ECO:0007669"/>
    <property type="project" value="UniProtKB-KW"/>
</dbReference>
<dbReference type="Pfam" id="PF01568">
    <property type="entry name" value="Molydop_binding"/>
    <property type="match status" value="1"/>
</dbReference>
<evidence type="ECO:0000256" key="7">
    <source>
        <dbReference type="ARBA" id="ARBA00023002"/>
    </source>
</evidence>
<dbReference type="InterPro" id="IPR006657">
    <property type="entry name" value="MoPterin_dinucl-bd_dom"/>
</dbReference>
<accession>A0A0H3CHQ5</accession>
<dbReference type="GO" id="GO:0051539">
    <property type="term" value="F:4 iron, 4 sulfur cluster binding"/>
    <property type="evidence" value="ECO:0007669"/>
    <property type="project" value="UniProtKB-KW"/>
</dbReference>
<comment type="similarity">
    <text evidence="3">Belongs to the prokaryotic molybdopterin-containing oxidoreductase family. NasA/NapA/NarB subfamily.</text>
</comment>
<dbReference type="InterPro" id="IPR009010">
    <property type="entry name" value="Asp_de-COase-like_dom_sf"/>
</dbReference>
<dbReference type="GO" id="GO:0043546">
    <property type="term" value="F:molybdopterin cofactor binding"/>
    <property type="evidence" value="ECO:0007669"/>
    <property type="project" value="InterPro"/>
</dbReference>
<dbReference type="Pfam" id="PF04879">
    <property type="entry name" value="Molybdop_Fe4S4"/>
    <property type="match status" value="1"/>
</dbReference>
<dbReference type="AlphaFoldDB" id="A0A0H3CHQ5"/>
<dbReference type="PATRIC" id="fig|716541.4.peg.1833"/>
<evidence type="ECO:0000313" key="13">
    <source>
        <dbReference type="Proteomes" id="UP000002363"/>
    </source>
</evidence>
<keyword evidence="6" id="KW-0479">Metal-binding</keyword>
<reference evidence="12 13" key="1">
    <citation type="journal article" date="2010" name="J. Bacteriol.">
        <title>Complete genome sequence of Enterobacter cloacae subsp. cloacae type strain ATCC 13047.</title>
        <authorList>
            <person name="Ren Y."/>
            <person name="Ren Y."/>
            <person name="Zhou Z."/>
            <person name="Guo X."/>
            <person name="Li Y."/>
            <person name="Feng L."/>
            <person name="Wang L."/>
        </authorList>
    </citation>
    <scope>NUCLEOTIDE SEQUENCE [LARGE SCALE GENOMIC DNA]</scope>
    <source>
        <strain evidence="13">ATCC 13047 / DSM 30054 / NBRC 13535 / NCTC 10005 / WDCM 00083 / NCDC 279-56</strain>
    </source>
</reference>
<dbReference type="SUPFAM" id="SSF50692">
    <property type="entry name" value="ADC-like"/>
    <property type="match status" value="1"/>
</dbReference>
<dbReference type="GO" id="GO:0016491">
    <property type="term" value="F:oxidoreductase activity"/>
    <property type="evidence" value="ECO:0007669"/>
    <property type="project" value="UniProtKB-KW"/>
</dbReference>
<keyword evidence="7" id="KW-0560">Oxidoreductase</keyword>
<dbReference type="Gene3D" id="2.40.40.20">
    <property type="match status" value="1"/>
</dbReference>
<evidence type="ECO:0000256" key="2">
    <source>
        <dbReference type="ARBA" id="ARBA00001966"/>
    </source>
</evidence>